<keyword evidence="3" id="KW-1185">Reference proteome</keyword>
<dbReference type="Pfam" id="PF12697">
    <property type="entry name" value="Abhydrolase_6"/>
    <property type="match status" value="1"/>
</dbReference>
<comment type="caution">
    <text evidence="2">The sequence shown here is derived from an EMBL/GenBank/DDBJ whole genome shotgun (WGS) entry which is preliminary data.</text>
</comment>
<dbReference type="SUPFAM" id="SSF53474">
    <property type="entry name" value="alpha/beta-Hydrolases"/>
    <property type="match status" value="1"/>
</dbReference>
<dbReference type="OrthoDB" id="94039at2759"/>
<sequence length="342" mass="38461">MPTLRSQAYVFDARPHYPLLISVKRYWVPEFESKDADAATLVLTHATSFHKELWEPVLEELYDRVAGASVINSPVPKVRDAWAIDCPNHGESAVLNEETLLSGYTPIFSWMEYARAIHLILNGFGKGIDVDFRSRNLVGVGHSMGASAIILTRTIYPFVSWSSAILVEPMFLHPKFLEATWKFLLEGAAKRRDVWSSREEADKLFRERSFKSWDPRVIDLYVKYGLRELPTSAYPDQTRGVTLKCTKIQEYATYIETHGCLSSQRFLSTFCKDVPSHVVFGAIADFNPAENQGFIKEVAGDGFQTTSIVENAGHLVVQNNPAGMAKVIWNLLSSAPVVRSKL</sequence>
<gene>
    <name evidence="2" type="ORF">DFH94DRAFT_739680</name>
</gene>
<accession>A0A9P5MVL4</accession>
<dbReference type="Proteomes" id="UP000759537">
    <property type="component" value="Unassembled WGS sequence"/>
</dbReference>
<reference evidence="2" key="1">
    <citation type="submission" date="2019-10" db="EMBL/GenBank/DDBJ databases">
        <authorList>
            <consortium name="DOE Joint Genome Institute"/>
            <person name="Kuo A."/>
            <person name="Miyauchi S."/>
            <person name="Kiss E."/>
            <person name="Drula E."/>
            <person name="Kohler A."/>
            <person name="Sanchez-Garcia M."/>
            <person name="Andreopoulos B."/>
            <person name="Barry K.W."/>
            <person name="Bonito G."/>
            <person name="Buee M."/>
            <person name="Carver A."/>
            <person name="Chen C."/>
            <person name="Cichocki N."/>
            <person name="Clum A."/>
            <person name="Culley D."/>
            <person name="Crous P.W."/>
            <person name="Fauchery L."/>
            <person name="Girlanda M."/>
            <person name="Hayes R."/>
            <person name="Keri Z."/>
            <person name="LaButti K."/>
            <person name="Lipzen A."/>
            <person name="Lombard V."/>
            <person name="Magnuson J."/>
            <person name="Maillard F."/>
            <person name="Morin E."/>
            <person name="Murat C."/>
            <person name="Nolan M."/>
            <person name="Ohm R."/>
            <person name="Pangilinan J."/>
            <person name="Pereira M."/>
            <person name="Perotto S."/>
            <person name="Peter M."/>
            <person name="Riley R."/>
            <person name="Sitrit Y."/>
            <person name="Stielow B."/>
            <person name="Szollosi G."/>
            <person name="Zifcakova L."/>
            <person name="Stursova M."/>
            <person name="Spatafora J.W."/>
            <person name="Tedersoo L."/>
            <person name="Vaario L.-M."/>
            <person name="Yamada A."/>
            <person name="Yan M."/>
            <person name="Wang P."/>
            <person name="Xu J."/>
            <person name="Bruns T."/>
            <person name="Baldrian P."/>
            <person name="Vilgalys R."/>
            <person name="Henrissat B."/>
            <person name="Grigoriev I.V."/>
            <person name="Hibbett D."/>
            <person name="Nagy L.G."/>
            <person name="Martin F.M."/>
        </authorList>
    </citation>
    <scope>NUCLEOTIDE SEQUENCE</scope>
    <source>
        <strain evidence="2">Prilba</strain>
    </source>
</reference>
<keyword evidence="2" id="KW-0378">Hydrolase</keyword>
<proteinExistence type="predicted"/>
<evidence type="ECO:0000259" key="1">
    <source>
        <dbReference type="Pfam" id="PF12697"/>
    </source>
</evidence>
<dbReference type="EMBL" id="WHVB01000008">
    <property type="protein sequence ID" value="KAF8480007.1"/>
    <property type="molecule type" value="Genomic_DNA"/>
</dbReference>
<dbReference type="AlphaFoldDB" id="A0A9P5MVL4"/>
<evidence type="ECO:0000313" key="2">
    <source>
        <dbReference type="EMBL" id="KAF8480007.1"/>
    </source>
</evidence>
<feature type="domain" description="AB hydrolase-1" evidence="1">
    <location>
        <begin position="41"/>
        <end position="326"/>
    </location>
</feature>
<dbReference type="InterPro" id="IPR000073">
    <property type="entry name" value="AB_hydrolase_1"/>
</dbReference>
<protein>
    <submittedName>
        <fullName evidence="2">Alpha/beta hydrolase fold-1</fullName>
    </submittedName>
</protein>
<dbReference type="Gene3D" id="3.40.50.1820">
    <property type="entry name" value="alpha/beta hydrolase"/>
    <property type="match status" value="1"/>
</dbReference>
<organism evidence="2 3">
    <name type="scientific">Russula ochroleuca</name>
    <dbReference type="NCBI Taxonomy" id="152965"/>
    <lineage>
        <taxon>Eukaryota</taxon>
        <taxon>Fungi</taxon>
        <taxon>Dikarya</taxon>
        <taxon>Basidiomycota</taxon>
        <taxon>Agaricomycotina</taxon>
        <taxon>Agaricomycetes</taxon>
        <taxon>Russulales</taxon>
        <taxon>Russulaceae</taxon>
        <taxon>Russula</taxon>
    </lineage>
</organism>
<evidence type="ECO:0000313" key="3">
    <source>
        <dbReference type="Proteomes" id="UP000759537"/>
    </source>
</evidence>
<name>A0A9P5MVL4_9AGAM</name>
<reference evidence="2" key="2">
    <citation type="journal article" date="2020" name="Nat. Commun.">
        <title>Large-scale genome sequencing of mycorrhizal fungi provides insights into the early evolution of symbiotic traits.</title>
        <authorList>
            <person name="Miyauchi S."/>
            <person name="Kiss E."/>
            <person name="Kuo A."/>
            <person name="Drula E."/>
            <person name="Kohler A."/>
            <person name="Sanchez-Garcia M."/>
            <person name="Morin E."/>
            <person name="Andreopoulos B."/>
            <person name="Barry K.W."/>
            <person name="Bonito G."/>
            <person name="Buee M."/>
            <person name="Carver A."/>
            <person name="Chen C."/>
            <person name="Cichocki N."/>
            <person name="Clum A."/>
            <person name="Culley D."/>
            <person name="Crous P.W."/>
            <person name="Fauchery L."/>
            <person name="Girlanda M."/>
            <person name="Hayes R.D."/>
            <person name="Keri Z."/>
            <person name="LaButti K."/>
            <person name="Lipzen A."/>
            <person name="Lombard V."/>
            <person name="Magnuson J."/>
            <person name="Maillard F."/>
            <person name="Murat C."/>
            <person name="Nolan M."/>
            <person name="Ohm R.A."/>
            <person name="Pangilinan J."/>
            <person name="Pereira M.F."/>
            <person name="Perotto S."/>
            <person name="Peter M."/>
            <person name="Pfister S."/>
            <person name="Riley R."/>
            <person name="Sitrit Y."/>
            <person name="Stielow J.B."/>
            <person name="Szollosi G."/>
            <person name="Zifcakova L."/>
            <person name="Stursova M."/>
            <person name="Spatafora J.W."/>
            <person name="Tedersoo L."/>
            <person name="Vaario L.M."/>
            <person name="Yamada A."/>
            <person name="Yan M."/>
            <person name="Wang P."/>
            <person name="Xu J."/>
            <person name="Bruns T."/>
            <person name="Baldrian P."/>
            <person name="Vilgalys R."/>
            <person name="Dunand C."/>
            <person name="Henrissat B."/>
            <person name="Grigoriev I.V."/>
            <person name="Hibbett D."/>
            <person name="Nagy L.G."/>
            <person name="Martin F.M."/>
        </authorList>
    </citation>
    <scope>NUCLEOTIDE SEQUENCE</scope>
    <source>
        <strain evidence="2">Prilba</strain>
    </source>
</reference>
<dbReference type="InterPro" id="IPR029058">
    <property type="entry name" value="AB_hydrolase_fold"/>
</dbReference>
<dbReference type="GO" id="GO:0016787">
    <property type="term" value="F:hydrolase activity"/>
    <property type="evidence" value="ECO:0007669"/>
    <property type="project" value="UniProtKB-KW"/>
</dbReference>